<evidence type="ECO:0000313" key="2">
    <source>
        <dbReference type="EMBL" id="ORD95890.1"/>
    </source>
</evidence>
<keyword evidence="3" id="KW-1185">Reference proteome</keyword>
<dbReference type="InterPro" id="IPR013880">
    <property type="entry name" value="Yos1"/>
</dbReference>
<accession>A0A1X0Q7Y9</accession>
<keyword evidence="1" id="KW-0732">Signal</keyword>
<comment type="caution">
    <text evidence="2">The sequence shown here is derived from an EMBL/GenBank/DDBJ whole genome shotgun (WGS) entry which is preliminary data.</text>
</comment>
<gene>
    <name evidence="2" type="ORF">HERIO_2131</name>
</gene>
<evidence type="ECO:0000256" key="1">
    <source>
        <dbReference type="SAM" id="SignalP"/>
    </source>
</evidence>
<proteinExistence type="predicted"/>
<dbReference type="VEuPathDB" id="MicrosporidiaDB:A0H76_1614"/>
<dbReference type="OrthoDB" id="15356at2759"/>
<reference evidence="2 3" key="1">
    <citation type="journal article" date="2017" name="Environ. Microbiol.">
        <title>Decay of the glycolytic pathway and adaptation to intranuclear parasitism within Enterocytozoonidae microsporidia.</title>
        <authorList>
            <person name="Wiredu Boakye D."/>
            <person name="Jaroenlak P."/>
            <person name="Prachumwat A."/>
            <person name="Williams T.A."/>
            <person name="Bateman K.S."/>
            <person name="Itsathitphaisarn O."/>
            <person name="Sritunyalucksana K."/>
            <person name="Paszkiewicz K.H."/>
            <person name="Moore K.A."/>
            <person name="Stentiford G.D."/>
            <person name="Williams B.A."/>
        </authorList>
    </citation>
    <scope>NUCLEOTIDE SEQUENCE [LARGE SCALE GENOMIC DNA]</scope>
    <source>
        <strain evidence="2 3">GB1</strain>
    </source>
</reference>
<feature type="signal peptide" evidence="1">
    <location>
        <begin position="1"/>
        <end position="23"/>
    </location>
</feature>
<protein>
    <submittedName>
        <fullName evidence="2">Uncharacterized protein</fullName>
    </submittedName>
</protein>
<dbReference type="EMBL" id="LVKB01000161">
    <property type="protein sequence ID" value="ORD95890.1"/>
    <property type="molecule type" value="Genomic_DNA"/>
</dbReference>
<dbReference type="AlphaFoldDB" id="A0A1X0Q7Y9"/>
<name>A0A1X0Q7Y9_9MICR</name>
<dbReference type="Proteomes" id="UP000192356">
    <property type="component" value="Unassembled WGS sequence"/>
</dbReference>
<organism evidence="2 3">
    <name type="scientific">Hepatospora eriocheir</name>
    <dbReference type="NCBI Taxonomy" id="1081669"/>
    <lineage>
        <taxon>Eukaryota</taxon>
        <taxon>Fungi</taxon>
        <taxon>Fungi incertae sedis</taxon>
        <taxon>Microsporidia</taxon>
        <taxon>Hepatosporidae</taxon>
        <taxon>Hepatospora</taxon>
    </lineage>
</organism>
<sequence length="77" mass="8770">MFGLTSTLIKFVFLLDAVVILNPERFLNKVGLNQTNTNNLKPLNRKIAETIKNIRINSEFILLFLNPVCFLCEFIAG</sequence>
<dbReference type="Pfam" id="PF08571">
    <property type="entry name" value="Yos1"/>
    <property type="match status" value="1"/>
</dbReference>
<dbReference type="VEuPathDB" id="MicrosporidiaDB:HERIO_2131"/>
<feature type="chain" id="PRO_5010889403" evidence="1">
    <location>
        <begin position="24"/>
        <end position="77"/>
    </location>
</feature>
<evidence type="ECO:0000313" key="3">
    <source>
        <dbReference type="Proteomes" id="UP000192356"/>
    </source>
</evidence>